<evidence type="ECO:0000259" key="3">
    <source>
        <dbReference type="Pfam" id="PF07959"/>
    </source>
</evidence>
<dbReference type="GO" id="GO:0042350">
    <property type="term" value="P:GDP-L-fucose biosynthetic process"/>
    <property type="evidence" value="ECO:0007669"/>
    <property type="project" value="UniProtKB-ARBA"/>
</dbReference>
<evidence type="ECO:0000313" key="5">
    <source>
        <dbReference type="Proteomes" id="UP000749646"/>
    </source>
</evidence>
<gene>
    <name evidence="4" type="ORF">BGZ65_012953</name>
</gene>
<dbReference type="PANTHER" id="PTHR15045">
    <property type="entry name" value="FUCOSE-1-PHOSPHATE GUANYLYLTRANSFERASE"/>
    <property type="match status" value="1"/>
</dbReference>
<sequence length="295" mass="32682">MEPFVENARARVLSSLLRETHAQNLAAYKRILAGKSITHTGEPEPFWDVVVITAGDAQQRLVYKRRIDQELDCGRIPPQAKYHVIDDPPNSKIGSGGSTFFVMKALKELYTPKFLSTARILLIHAGGYSTRLPHVSARGKVFTALPQADSPQGIQVLELKLVLYLHLLKSMPPGVFLTSADGIELFASKSPFPSEHKPFTITALAHPSSTQIGSTHGVYLLQDPQNLVEKDMTLSPNDQSGLLLKCEQFLHKPTLDVMKTTQNVIYHNSSSDGHDIVYTDSCYYFDPHTANVMAN</sequence>
<dbReference type="InterPro" id="IPR012887">
    <property type="entry name" value="GDP_fucose_pyrophosphorylase"/>
</dbReference>
<dbReference type="Proteomes" id="UP000749646">
    <property type="component" value="Unassembled WGS sequence"/>
</dbReference>
<reference evidence="4" key="1">
    <citation type="journal article" date="2020" name="Fungal Divers.">
        <title>Resolving the Mortierellaceae phylogeny through synthesis of multi-gene phylogenetics and phylogenomics.</title>
        <authorList>
            <person name="Vandepol N."/>
            <person name="Liber J."/>
            <person name="Desiro A."/>
            <person name="Na H."/>
            <person name="Kennedy M."/>
            <person name="Barry K."/>
            <person name="Grigoriev I.V."/>
            <person name="Miller A.N."/>
            <person name="O'Donnell K."/>
            <person name="Stajich J.E."/>
            <person name="Bonito G."/>
        </authorList>
    </citation>
    <scope>NUCLEOTIDE SEQUENCE</scope>
    <source>
        <strain evidence="4">MES-2147</strain>
    </source>
</reference>
<accession>A0A9P6MAD9</accession>
<comment type="caution">
    <text evidence="4">The sequence shown here is derived from an EMBL/GenBank/DDBJ whole genome shotgun (WGS) entry which is preliminary data.</text>
</comment>
<evidence type="ECO:0000256" key="1">
    <source>
        <dbReference type="ARBA" id="ARBA00022679"/>
    </source>
</evidence>
<feature type="non-terminal residue" evidence="4">
    <location>
        <position position="1"/>
    </location>
</feature>
<dbReference type="OrthoDB" id="10062280at2759"/>
<keyword evidence="2" id="KW-0547">Nucleotide-binding</keyword>
<keyword evidence="5" id="KW-1185">Reference proteome</keyword>
<dbReference type="AlphaFoldDB" id="A0A9P6MAD9"/>
<evidence type="ECO:0000313" key="4">
    <source>
        <dbReference type="EMBL" id="KAF9984654.1"/>
    </source>
</evidence>
<keyword evidence="1" id="KW-0808">Transferase</keyword>
<dbReference type="GO" id="GO:0016772">
    <property type="term" value="F:transferase activity, transferring phosphorus-containing groups"/>
    <property type="evidence" value="ECO:0007669"/>
    <property type="project" value="InterPro"/>
</dbReference>
<dbReference type="EMBL" id="JAAAHW010003366">
    <property type="protein sequence ID" value="KAF9984654.1"/>
    <property type="molecule type" value="Genomic_DNA"/>
</dbReference>
<proteinExistence type="predicted"/>
<dbReference type="Pfam" id="PF07959">
    <property type="entry name" value="Fucose_pyrophosphorylase"/>
    <property type="match status" value="1"/>
</dbReference>
<evidence type="ECO:0000256" key="2">
    <source>
        <dbReference type="ARBA" id="ARBA00022741"/>
    </source>
</evidence>
<feature type="domain" description="GDP-fucose pyrophosphorylase" evidence="3">
    <location>
        <begin position="114"/>
        <end position="293"/>
    </location>
</feature>
<dbReference type="PANTHER" id="PTHR15045:SF1">
    <property type="entry name" value="FUCOSE-1-PHOSPHATE GUANYLYLTRANSFERASE"/>
    <property type="match status" value="1"/>
</dbReference>
<dbReference type="GO" id="GO:0000166">
    <property type="term" value="F:nucleotide binding"/>
    <property type="evidence" value="ECO:0007669"/>
    <property type="project" value="UniProtKB-KW"/>
</dbReference>
<name>A0A9P6MAD9_9FUNG</name>
<organism evidence="4 5">
    <name type="scientific">Modicella reniformis</name>
    <dbReference type="NCBI Taxonomy" id="1440133"/>
    <lineage>
        <taxon>Eukaryota</taxon>
        <taxon>Fungi</taxon>
        <taxon>Fungi incertae sedis</taxon>
        <taxon>Mucoromycota</taxon>
        <taxon>Mortierellomycotina</taxon>
        <taxon>Mortierellomycetes</taxon>
        <taxon>Mortierellales</taxon>
        <taxon>Mortierellaceae</taxon>
        <taxon>Modicella</taxon>
    </lineage>
</organism>
<protein>
    <recommendedName>
        <fullName evidence="3">GDP-fucose pyrophosphorylase domain-containing protein</fullName>
    </recommendedName>
</protein>